<proteinExistence type="predicted"/>
<comment type="caution">
    <text evidence="2">The sequence shown here is derived from an EMBL/GenBank/DDBJ whole genome shotgun (WGS) entry which is preliminary data.</text>
</comment>
<evidence type="ECO:0000313" key="2">
    <source>
        <dbReference type="EMBL" id="PKI60717.1"/>
    </source>
</evidence>
<evidence type="ECO:0000256" key="1">
    <source>
        <dbReference type="SAM" id="Phobius"/>
    </source>
</evidence>
<reference evidence="2 3" key="1">
    <citation type="submission" date="2017-11" db="EMBL/GenBank/DDBJ databases">
        <title>De-novo sequencing of pomegranate (Punica granatum L.) genome.</title>
        <authorList>
            <person name="Akparov Z."/>
            <person name="Amiraslanov A."/>
            <person name="Hajiyeva S."/>
            <person name="Abbasov M."/>
            <person name="Kaur K."/>
            <person name="Hamwieh A."/>
            <person name="Solovyev V."/>
            <person name="Salamov A."/>
            <person name="Braich B."/>
            <person name="Kosarev P."/>
            <person name="Mahmoud A."/>
            <person name="Hajiyev E."/>
            <person name="Babayeva S."/>
            <person name="Izzatullayeva V."/>
            <person name="Mammadov A."/>
            <person name="Mammadov A."/>
            <person name="Sharifova S."/>
            <person name="Ojaghi J."/>
            <person name="Eynullazada K."/>
            <person name="Bayramov B."/>
            <person name="Abdulazimova A."/>
            <person name="Shahmuradov I."/>
        </authorList>
    </citation>
    <scope>NUCLEOTIDE SEQUENCE [LARGE SCALE GENOMIC DNA]</scope>
    <source>
        <strain evidence="3">cv. AG2017</strain>
        <tissue evidence="2">Leaf</tissue>
    </source>
</reference>
<keyword evidence="3" id="KW-1185">Reference proteome</keyword>
<feature type="transmembrane region" description="Helical" evidence="1">
    <location>
        <begin position="58"/>
        <end position="77"/>
    </location>
</feature>
<organism evidence="2 3">
    <name type="scientific">Punica granatum</name>
    <name type="common">Pomegranate</name>
    <dbReference type="NCBI Taxonomy" id="22663"/>
    <lineage>
        <taxon>Eukaryota</taxon>
        <taxon>Viridiplantae</taxon>
        <taxon>Streptophyta</taxon>
        <taxon>Embryophyta</taxon>
        <taxon>Tracheophyta</taxon>
        <taxon>Spermatophyta</taxon>
        <taxon>Magnoliopsida</taxon>
        <taxon>eudicotyledons</taxon>
        <taxon>Gunneridae</taxon>
        <taxon>Pentapetalae</taxon>
        <taxon>rosids</taxon>
        <taxon>malvids</taxon>
        <taxon>Myrtales</taxon>
        <taxon>Lythraceae</taxon>
        <taxon>Punica</taxon>
    </lineage>
</organism>
<feature type="transmembrane region" description="Helical" evidence="1">
    <location>
        <begin position="97"/>
        <end position="118"/>
    </location>
</feature>
<dbReference type="EMBL" id="PGOL01001118">
    <property type="protein sequence ID" value="PKI60717.1"/>
    <property type="molecule type" value="Genomic_DNA"/>
</dbReference>
<keyword evidence="1" id="KW-0812">Transmembrane</keyword>
<dbReference type="Proteomes" id="UP000233551">
    <property type="component" value="Unassembled WGS sequence"/>
</dbReference>
<name>A0A2I0JWM3_PUNGR</name>
<evidence type="ECO:0000313" key="3">
    <source>
        <dbReference type="Proteomes" id="UP000233551"/>
    </source>
</evidence>
<accession>A0A2I0JWM3</accession>
<keyword evidence="1" id="KW-1133">Transmembrane helix</keyword>
<dbReference type="AlphaFoldDB" id="A0A2I0JWM3"/>
<keyword evidence="1" id="KW-0472">Membrane</keyword>
<sequence>MDGRREVMGVRRYFENVWWRLIWLASREEPWLAARLGLAWLVQGFHLTRRKAGRSSRLGLFPGAVYLFVIGPLGGPVKKASVNVRECPGLSRVLLNVGLYCFRGSLSFVLPIALLCFSSDSCFSSVVRALMSVRSPPIAGSRIIT</sequence>
<gene>
    <name evidence="2" type="ORF">CRG98_018878</name>
</gene>
<protein>
    <submittedName>
        <fullName evidence="2">Uncharacterized protein</fullName>
    </submittedName>
</protein>